<gene>
    <name evidence="8" type="ORF">OSB04_020475</name>
</gene>
<reference evidence="8" key="1">
    <citation type="submission" date="2023-03" db="EMBL/GenBank/DDBJ databases">
        <title>Chromosome-scale reference genome and RAD-based genetic map of yellow starthistle (Centaurea solstitialis) reveal putative structural variation and QTLs associated with invader traits.</title>
        <authorList>
            <person name="Reatini B."/>
            <person name="Cang F.A."/>
            <person name="Jiang Q."/>
            <person name="Mckibben M.T.W."/>
            <person name="Barker M.S."/>
            <person name="Rieseberg L.H."/>
            <person name="Dlugosch K.M."/>
        </authorList>
    </citation>
    <scope>NUCLEOTIDE SEQUENCE</scope>
    <source>
        <strain evidence="8">CAN-66</strain>
        <tissue evidence="8">Leaf</tissue>
    </source>
</reference>
<feature type="domain" description="U-box" evidence="7">
    <location>
        <begin position="83"/>
        <end position="157"/>
    </location>
</feature>
<accession>A0AA38TAQ8</accession>
<dbReference type="CDD" id="cd16664">
    <property type="entry name" value="RING-Ubox_PUB"/>
    <property type="match status" value="1"/>
</dbReference>
<dbReference type="Gene3D" id="3.30.40.10">
    <property type="entry name" value="Zinc/RING finger domain, C3HC4 (zinc finger)"/>
    <property type="match status" value="1"/>
</dbReference>
<dbReference type="SMART" id="SM00504">
    <property type="entry name" value="Ubox"/>
    <property type="match status" value="1"/>
</dbReference>
<dbReference type="EC" id="2.3.2.27" evidence="3"/>
<dbReference type="InterPro" id="IPR016024">
    <property type="entry name" value="ARM-type_fold"/>
</dbReference>
<name>A0AA38TAQ8_9ASTR</name>
<evidence type="ECO:0000313" key="9">
    <source>
        <dbReference type="Proteomes" id="UP001172457"/>
    </source>
</evidence>
<dbReference type="InterPro" id="IPR003613">
    <property type="entry name" value="Ubox_domain"/>
</dbReference>
<keyword evidence="5" id="KW-0677">Repeat</keyword>
<dbReference type="Proteomes" id="UP001172457">
    <property type="component" value="Chromosome 5"/>
</dbReference>
<dbReference type="InterPro" id="IPR011989">
    <property type="entry name" value="ARM-like"/>
</dbReference>
<comment type="catalytic activity">
    <reaction evidence="1">
        <text>S-ubiquitinyl-[E2 ubiquitin-conjugating enzyme]-L-cysteine + [acceptor protein]-L-lysine = [E2 ubiquitin-conjugating enzyme]-L-cysteine + N(6)-ubiquitinyl-[acceptor protein]-L-lysine.</text>
        <dbReference type="EC" id="2.3.2.27"/>
    </reaction>
</comment>
<dbReference type="PANTHER" id="PTHR23315:SF253">
    <property type="entry name" value="U-BOX DOMAIN-CONTAINING PROTEIN 9"/>
    <property type="match status" value="1"/>
</dbReference>
<sequence length="465" mass="52614">MAEKNEAVESDQNVAVTVTELKEELRRIVQSIVEDSSSIDEEDEVRFTERVQKANEILQDLRVLIEGRKPNNGGTTTSSSMASCPQEFVCPLSNKLMRDPVIISSGQTYDRYMIQQWLKSEKRTCPKTEEVLTHTILTPNHLIKELITQWCKDNNVELPKQSDENPLIKADRAHLIDQISKLSATLSDQKEAARRLRSLTRTSSSFRALFGESDEYIRQLVIPLSVFKPESEIDDELQEDLITILLNISIHESNKKLVAETPRVILVLIDALRSKKVETRCNAAATLFTLSVIDSNKALIGEAGALKPLFELLEEGQPLAIHDVASAIFKLCMAHENRSRAVKFGAVKVVFKKIANRVHVEESLPILDMLSNNRRAIEEMHDFGAVSVLIALMKESSSEQEKENCIATLYNICYNDRTKWKELRDEEKAYKILSELVQNGTKRAKRKAGELRDRVCGSVNRTHTT</sequence>
<dbReference type="GO" id="GO:0016567">
    <property type="term" value="P:protein ubiquitination"/>
    <property type="evidence" value="ECO:0007669"/>
    <property type="project" value="InterPro"/>
</dbReference>
<dbReference type="Pfam" id="PF25598">
    <property type="entry name" value="ARM_PUB"/>
    <property type="match status" value="1"/>
</dbReference>
<dbReference type="InterPro" id="IPR058678">
    <property type="entry name" value="ARM_PUB"/>
</dbReference>
<dbReference type="AlphaFoldDB" id="A0AA38TAQ8"/>
<keyword evidence="4" id="KW-0808">Transferase</keyword>
<dbReference type="Pfam" id="PF04564">
    <property type="entry name" value="U-box"/>
    <property type="match status" value="1"/>
</dbReference>
<proteinExistence type="predicted"/>
<evidence type="ECO:0000256" key="5">
    <source>
        <dbReference type="ARBA" id="ARBA00022737"/>
    </source>
</evidence>
<evidence type="ECO:0000256" key="2">
    <source>
        <dbReference type="ARBA" id="ARBA00004906"/>
    </source>
</evidence>
<dbReference type="PANTHER" id="PTHR23315">
    <property type="entry name" value="U BOX DOMAIN-CONTAINING"/>
    <property type="match status" value="1"/>
</dbReference>
<organism evidence="8 9">
    <name type="scientific">Centaurea solstitialis</name>
    <name type="common">yellow star-thistle</name>
    <dbReference type="NCBI Taxonomy" id="347529"/>
    <lineage>
        <taxon>Eukaryota</taxon>
        <taxon>Viridiplantae</taxon>
        <taxon>Streptophyta</taxon>
        <taxon>Embryophyta</taxon>
        <taxon>Tracheophyta</taxon>
        <taxon>Spermatophyta</taxon>
        <taxon>Magnoliopsida</taxon>
        <taxon>eudicotyledons</taxon>
        <taxon>Gunneridae</taxon>
        <taxon>Pentapetalae</taxon>
        <taxon>asterids</taxon>
        <taxon>campanulids</taxon>
        <taxon>Asterales</taxon>
        <taxon>Asteraceae</taxon>
        <taxon>Carduoideae</taxon>
        <taxon>Cardueae</taxon>
        <taxon>Centaureinae</taxon>
        <taxon>Centaurea</taxon>
    </lineage>
</organism>
<dbReference type="SUPFAM" id="SSF57850">
    <property type="entry name" value="RING/U-box"/>
    <property type="match status" value="1"/>
</dbReference>
<keyword evidence="6" id="KW-0833">Ubl conjugation pathway</keyword>
<comment type="caution">
    <text evidence="8">The sequence shown here is derived from an EMBL/GenBank/DDBJ whole genome shotgun (WGS) entry which is preliminary data.</text>
</comment>
<dbReference type="EMBL" id="JARYMX010000005">
    <property type="protein sequence ID" value="KAJ9547932.1"/>
    <property type="molecule type" value="Genomic_DNA"/>
</dbReference>
<dbReference type="InterPro" id="IPR000225">
    <property type="entry name" value="Armadillo"/>
</dbReference>
<dbReference type="GO" id="GO:0061630">
    <property type="term" value="F:ubiquitin protein ligase activity"/>
    <property type="evidence" value="ECO:0007669"/>
    <property type="project" value="UniProtKB-EC"/>
</dbReference>
<evidence type="ECO:0000256" key="3">
    <source>
        <dbReference type="ARBA" id="ARBA00012483"/>
    </source>
</evidence>
<evidence type="ECO:0000256" key="1">
    <source>
        <dbReference type="ARBA" id="ARBA00000900"/>
    </source>
</evidence>
<protein>
    <recommendedName>
        <fullName evidence="3">RING-type E3 ubiquitin transferase</fullName>
        <ecNumber evidence="3">2.3.2.27</ecNumber>
    </recommendedName>
</protein>
<dbReference type="FunFam" id="3.30.40.10:FF:000114">
    <property type="entry name" value="RING-type E3 ubiquitin transferase"/>
    <property type="match status" value="1"/>
</dbReference>
<comment type="pathway">
    <text evidence="2">Protein modification; protein ubiquitination.</text>
</comment>
<evidence type="ECO:0000259" key="7">
    <source>
        <dbReference type="PROSITE" id="PS51698"/>
    </source>
</evidence>
<dbReference type="Gene3D" id="1.25.10.10">
    <property type="entry name" value="Leucine-rich Repeat Variant"/>
    <property type="match status" value="1"/>
</dbReference>
<dbReference type="SUPFAM" id="SSF48371">
    <property type="entry name" value="ARM repeat"/>
    <property type="match status" value="1"/>
</dbReference>
<keyword evidence="9" id="KW-1185">Reference proteome</keyword>
<dbReference type="InterPro" id="IPR013083">
    <property type="entry name" value="Znf_RING/FYVE/PHD"/>
</dbReference>
<evidence type="ECO:0000256" key="4">
    <source>
        <dbReference type="ARBA" id="ARBA00022679"/>
    </source>
</evidence>
<dbReference type="SMART" id="SM00185">
    <property type="entry name" value="ARM"/>
    <property type="match status" value="2"/>
</dbReference>
<dbReference type="InterPro" id="IPR045210">
    <property type="entry name" value="RING-Ubox_PUB"/>
</dbReference>
<evidence type="ECO:0000313" key="8">
    <source>
        <dbReference type="EMBL" id="KAJ9547932.1"/>
    </source>
</evidence>
<dbReference type="PROSITE" id="PS51698">
    <property type="entry name" value="U_BOX"/>
    <property type="match status" value="1"/>
</dbReference>
<evidence type="ECO:0000256" key="6">
    <source>
        <dbReference type="ARBA" id="ARBA00022786"/>
    </source>
</evidence>